<sequence length="483" mass="49160">MHVTQPDATPRTGGILAVLAYTGIVASLMQTLVVPLLGELPRILNSTASNTSWVVTITLLVAAVATPVAGRLGDMYGKRRMMIASTVPLIIGSVTCALAGSLVPMIVGRGLQGLGVGVIPLAIALLRDVMPPQRLGASIALISSSLGIGGALGLPLASAVTQYSNWRVMFWVAAVLVAVATALLVVFVPEGAAEGSSGRFDFPGALLLGAGLVALLLPVSKGAAWGWTSGATLGLFATSVLVLLVWGRWELRAPEPLVDLRITARPQVLVTNLASIALGVGMYALQLSVPQLLQLPKALGYGLGQSMLAMGLWMAPGGLMMMLISPVGAKLSALRGPKFTLTTGALVMAIGYGIALPLMGSVWGLLVVTIVCSSGVAFAYGAMPALIMGAVPLSETAAANSFNTLMRSIGTSVSSAVVGAVLAQLTVSLGGHSIPTEHGFRVVFVIGSAVALLAAVIAAAIPVRRSMRGSAAPTVEPIGASRS</sequence>
<dbReference type="PROSITE" id="PS50850">
    <property type="entry name" value="MFS"/>
    <property type="match status" value="1"/>
</dbReference>
<feature type="transmembrane region" description="Helical" evidence="5">
    <location>
        <begin position="225"/>
        <end position="247"/>
    </location>
</feature>
<protein>
    <submittedName>
        <fullName evidence="7">MFS transporter</fullName>
    </submittedName>
</protein>
<gene>
    <name evidence="7" type="ORF">GPX89_35845</name>
</gene>
<feature type="transmembrane region" description="Helical" evidence="5">
    <location>
        <begin position="82"/>
        <end position="100"/>
    </location>
</feature>
<evidence type="ECO:0000313" key="7">
    <source>
        <dbReference type="EMBL" id="MVU82592.1"/>
    </source>
</evidence>
<dbReference type="PANTHER" id="PTHR42718:SF35">
    <property type="entry name" value="BLL0718 PROTEIN"/>
    <property type="match status" value="1"/>
</dbReference>
<dbReference type="CDD" id="cd17504">
    <property type="entry name" value="MFS_MMR_MDR_like"/>
    <property type="match status" value="1"/>
</dbReference>
<name>A0A7K1V7Z2_9NOCA</name>
<dbReference type="RefSeq" id="WP_157392386.1">
    <property type="nucleotide sequence ID" value="NZ_WRPP01000010.1"/>
</dbReference>
<keyword evidence="3 5" id="KW-1133">Transmembrane helix</keyword>
<evidence type="ECO:0000256" key="1">
    <source>
        <dbReference type="ARBA" id="ARBA00004651"/>
    </source>
</evidence>
<dbReference type="SUPFAM" id="SSF103473">
    <property type="entry name" value="MFS general substrate transporter"/>
    <property type="match status" value="1"/>
</dbReference>
<dbReference type="AlphaFoldDB" id="A0A7K1V7Z2"/>
<dbReference type="Gene3D" id="1.20.1720.10">
    <property type="entry name" value="Multidrug resistance protein D"/>
    <property type="match status" value="1"/>
</dbReference>
<feature type="transmembrane region" description="Helical" evidence="5">
    <location>
        <begin position="405"/>
        <end position="427"/>
    </location>
</feature>
<feature type="transmembrane region" description="Helical" evidence="5">
    <location>
        <begin position="12"/>
        <end position="33"/>
    </location>
</feature>
<dbReference type="InterPro" id="IPR020846">
    <property type="entry name" value="MFS_dom"/>
</dbReference>
<evidence type="ECO:0000313" key="8">
    <source>
        <dbReference type="Proteomes" id="UP000466794"/>
    </source>
</evidence>
<dbReference type="GO" id="GO:0022857">
    <property type="term" value="F:transmembrane transporter activity"/>
    <property type="evidence" value="ECO:0007669"/>
    <property type="project" value="InterPro"/>
</dbReference>
<proteinExistence type="predicted"/>
<dbReference type="EMBL" id="WRPP01000010">
    <property type="protein sequence ID" value="MVU82592.1"/>
    <property type="molecule type" value="Genomic_DNA"/>
</dbReference>
<dbReference type="InterPro" id="IPR036259">
    <property type="entry name" value="MFS_trans_sf"/>
</dbReference>
<evidence type="ECO:0000259" key="6">
    <source>
        <dbReference type="PROSITE" id="PS50850"/>
    </source>
</evidence>
<comment type="subcellular location">
    <subcellularLocation>
        <location evidence="1">Cell membrane</location>
        <topology evidence="1">Multi-pass membrane protein</topology>
    </subcellularLocation>
</comment>
<dbReference type="Proteomes" id="UP000466794">
    <property type="component" value="Unassembled WGS sequence"/>
</dbReference>
<evidence type="ECO:0000256" key="2">
    <source>
        <dbReference type="ARBA" id="ARBA00022692"/>
    </source>
</evidence>
<evidence type="ECO:0000256" key="5">
    <source>
        <dbReference type="SAM" id="Phobius"/>
    </source>
</evidence>
<feature type="transmembrane region" description="Helical" evidence="5">
    <location>
        <begin position="53"/>
        <end position="70"/>
    </location>
</feature>
<dbReference type="Gene3D" id="1.20.1250.20">
    <property type="entry name" value="MFS general substrate transporter like domains"/>
    <property type="match status" value="1"/>
</dbReference>
<feature type="transmembrane region" description="Helical" evidence="5">
    <location>
        <begin position="268"/>
        <end position="287"/>
    </location>
</feature>
<dbReference type="PANTHER" id="PTHR42718">
    <property type="entry name" value="MAJOR FACILITATOR SUPERFAMILY MULTIDRUG TRANSPORTER MFSC"/>
    <property type="match status" value="1"/>
</dbReference>
<dbReference type="GO" id="GO:0005886">
    <property type="term" value="C:plasma membrane"/>
    <property type="evidence" value="ECO:0007669"/>
    <property type="project" value="UniProtKB-SubCell"/>
</dbReference>
<feature type="transmembrane region" description="Helical" evidence="5">
    <location>
        <begin position="138"/>
        <end position="156"/>
    </location>
</feature>
<organism evidence="7 8">
    <name type="scientific">Nocardia terrae</name>
    <dbReference type="NCBI Taxonomy" id="2675851"/>
    <lineage>
        <taxon>Bacteria</taxon>
        <taxon>Bacillati</taxon>
        <taxon>Actinomycetota</taxon>
        <taxon>Actinomycetes</taxon>
        <taxon>Mycobacteriales</taxon>
        <taxon>Nocardiaceae</taxon>
        <taxon>Nocardia</taxon>
    </lineage>
</organism>
<evidence type="ECO:0000256" key="4">
    <source>
        <dbReference type="ARBA" id="ARBA00023136"/>
    </source>
</evidence>
<accession>A0A7K1V7Z2</accession>
<feature type="transmembrane region" description="Helical" evidence="5">
    <location>
        <begin position="439"/>
        <end position="461"/>
    </location>
</feature>
<dbReference type="Pfam" id="PF07690">
    <property type="entry name" value="MFS_1"/>
    <property type="match status" value="1"/>
</dbReference>
<feature type="transmembrane region" description="Helical" evidence="5">
    <location>
        <begin position="307"/>
        <end position="327"/>
    </location>
</feature>
<comment type="caution">
    <text evidence="7">The sequence shown here is derived from an EMBL/GenBank/DDBJ whole genome shotgun (WGS) entry which is preliminary data.</text>
</comment>
<keyword evidence="2 5" id="KW-0812">Transmembrane</keyword>
<reference evidence="7 8" key="1">
    <citation type="submission" date="2019-12" db="EMBL/GenBank/DDBJ databases">
        <title>Nocardia sp. nov. ET3-3 isolated from soil.</title>
        <authorList>
            <person name="Kanchanasin P."/>
            <person name="Tanasupawat S."/>
            <person name="Yuki M."/>
            <person name="Kudo T."/>
        </authorList>
    </citation>
    <scope>NUCLEOTIDE SEQUENCE [LARGE SCALE GENOMIC DNA]</scope>
    <source>
        <strain evidence="7 8">ET3-3</strain>
    </source>
</reference>
<feature type="transmembrane region" description="Helical" evidence="5">
    <location>
        <begin position="365"/>
        <end position="393"/>
    </location>
</feature>
<dbReference type="InterPro" id="IPR011701">
    <property type="entry name" value="MFS"/>
</dbReference>
<feature type="transmembrane region" description="Helical" evidence="5">
    <location>
        <begin position="168"/>
        <end position="188"/>
    </location>
</feature>
<evidence type="ECO:0000256" key="3">
    <source>
        <dbReference type="ARBA" id="ARBA00022989"/>
    </source>
</evidence>
<keyword evidence="4 5" id="KW-0472">Membrane</keyword>
<keyword evidence="8" id="KW-1185">Reference proteome</keyword>
<feature type="domain" description="Major facilitator superfamily (MFS) profile" evidence="6">
    <location>
        <begin position="15"/>
        <end position="466"/>
    </location>
</feature>